<keyword evidence="2 4" id="KW-0378">Hydrolase</keyword>
<dbReference type="SUPFAM" id="SSF53474">
    <property type="entry name" value="alpha/beta-Hydrolases"/>
    <property type="match status" value="1"/>
</dbReference>
<dbReference type="InterPro" id="IPR029058">
    <property type="entry name" value="AB_hydrolase_fold"/>
</dbReference>
<feature type="signal peptide" evidence="4">
    <location>
        <begin position="1"/>
        <end position="16"/>
    </location>
</feature>
<evidence type="ECO:0000256" key="2">
    <source>
        <dbReference type="ARBA" id="ARBA00022801"/>
    </source>
</evidence>
<organism evidence="6 7">
    <name type="scientific">Multifurca ochricompacta</name>
    <dbReference type="NCBI Taxonomy" id="376703"/>
    <lineage>
        <taxon>Eukaryota</taxon>
        <taxon>Fungi</taxon>
        <taxon>Dikarya</taxon>
        <taxon>Basidiomycota</taxon>
        <taxon>Agaricomycotina</taxon>
        <taxon>Agaricomycetes</taxon>
        <taxon>Russulales</taxon>
        <taxon>Russulaceae</taxon>
        <taxon>Multifurca</taxon>
    </lineage>
</organism>
<accession>A0AAD4QN67</accession>
<gene>
    <name evidence="6" type="ORF">B0F90DRAFT_449067</name>
</gene>
<dbReference type="InterPro" id="IPR019819">
    <property type="entry name" value="Carboxylesterase_B_CS"/>
</dbReference>
<name>A0AAD4QN67_9AGAM</name>
<dbReference type="InterPro" id="IPR050654">
    <property type="entry name" value="AChE-related_enzymes"/>
</dbReference>
<dbReference type="GO" id="GO:0004104">
    <property type="term" value="F:cholinesterase activity"/>
    <property type="evidence" value="ECO:0007669"/>
    <property type="project" value="InterPro"/>
</dbReference>
<keyword evidence="3" id="KW-1015">Disulfide bond</keyword>
<evidence type="ECO:0000313" key="6">
    <source>
        <dbReference type="EMBL" id="KAI0300093.1"/>
    </source>
</evidence>
<dbReference type="InterPro" id="IPR002018">
    <property type="entry name" value="CarbesteraseB"/>
</dbReference>
<comment type="caution">
    <text evidence="6">The sequence shown here is derived from an EMBL/GenBank/DDBJ whole genome shotgun (WGS) entry which is preliminary data.</text>
</comment>
<evidence type="ECO:0000256" key="3">
    <source>
        <dbReference type="ARBA" id="ARBA00023157"/>
    </source>
</evidence>
<dbReference type="AlphaFoldDB" id="A0AAD4QN67"/>
<sequence length="547" mass="58619">MRFIAVIPFLIAHALSQTITINTTSGQLTGTQDDGVASFKGIRFAHSPIGNLRWEPPVTFLSSDIQNATSLGPSCVQQFPFQGQALIEQLYNPHAPPEDEDCLFLNVWAPAPMSGPLKPVIVWFYGGGFVFGTASLPTYDGASFAKNQDIIFVSLNYRTNVFGFPTAPDLPASGNNLGFLDQELALAWVQDNIAKFGGDKNQVTIMGHSAGSGSVSLAITRRNSSATRPFRAGIMLSGVQVSTSPHLNFSNFNALATALGCMQPPGPQRLQCLRNVPASTIRSYTNGPNSGGFTPGVDNVTTFGDPLQRIRTGQIAPIPILIGSMEGDGTVSALNGPQNLSAFIAEQLGPVGGLLLPPAVRALYPGLSDPQVIAAVERDVGPVGAFFSRPTLRREKRERIMIVHSKSPAKLWSDAFVSSGIKSVYRYTYGAVFADMQPFPNAGAWHGSELPILFGTFNQSTATSAEAQLSQNLQTAFANFAKNPEDAPPVANWHAYEPGLLGVALIPTLAKIAYHGNVDPDNFIELVDPLSTDGPCIVWDPFLDFRE</sequence>
<evidence type="ECO:0000256" key="1">
    <source>
        <dbReference type="ARBA" id="ARBA00005964"/>
    </source>
</evidence>
<dbReference type="PANTHER" id="PTHR43918">
    <property type="entry name" value="ACETYLCHOLINESTERASE"/>
    <property type="match status" value="1"/>
</dbReference>
<dbReference type="Gene3D" id="3.40.50.1820">
    <property type="entry name" value="alpha/beta hydrolase"/>
    <property type="match status" value="1"/>
</dbReference>
<keyword evidence="7" id="KW-1185">Reference proteome</keyword>
<dbReference type="Proteomes" id="UP001203297">
    <property type="component" value="Unassembled WGS sequence"/>
</dbReference>
<comment type="similarity">
    <text evidence="1 4">Belongs to the type-B carboxylesterase/lipase family.</text>
</comment>
<evidence type="ECO:0000313" key="7">
    <source>
        <dbReference type="Proteomes" id="UP001203297"/>
    </source>
</evidence>
<dbReference type="InterPro" id="IPR000997">
    <property type="entry name" value="Cholinesterase"/>
</dbReference>
<dbReference type="PANTHER" id="PTHR43918:SF4">
    <property type="entry name" value="CARBOXYLIC ESTER HYDROLASE"/>
    <property type="match status" value="1"/>
</dbReference>
<feature type="chain" id="PRO_5041782237" description="Carboxylic ester hydrolase" evidence="4">
    <location>
        <begin position="17"/>
        <end position="547"/>
    </location>
</feature>
<dbReference type="PROSITE" id="PS00941">
    <property type="entry name" value="CARBOXYLESTERASE_B_2"/>
    <property type="match status" value="1"/>
</dbReference>
<keyword evidence="4" id="KW-0732">Signal</keyword>
<dbReference type="PRINTS" id="PR00878">
    <property type="entry name" value="CHOLNESTRASE"/>
</dbReference>
<dbReference type="Pfam" id="PF00135">
    <property type="entry name" value="COesterase"/>
    <property type="match status" value="1"/>
</dbReference>
<proteinExistence type="inferred from homology"/>
<reference evidence="6" key="1">
    <citation type="journal article" date="2022" name="New Phytol.">
        <title>Evolutionary transition to the ectomycorrhizal habit in the genomes of a hyperdiverse lineage of mushroom-forming fungi.</title>
        <authorList>
            <person name="Looney B."/>
            <person name="Miyauchi S."/>
            <person name="Morin E."/>
            <person name="Drula E."/>
            <person name="Courty P.E."/>
            <person name="Kohler A."/>
            <person name="Kuo A."/>
            <person name="LaButti K."/>
            <person name="Pangilinan J."/>
            <person name="Lipzen A."/>
            <person name="Riley R."/>
            <person name="Andreopoulos W."/>
            <person name="He G."/>
            <person name="Johnson J."/>
            <person name="Nolan M."/>
            <person name="Tritt A."/>
            <person name="Barry K.W."/>
            <person name="Grigoriev I.V."/>
            <person name="Nagy L.G."/>
            <person name="Hibbett D."/>
            <person name="Henrissat B."/>
            <person name="Matheny P.B."/>
            <person name="Labbe J."/>
            <person name="Martin F.M."/>
        </authorList>
    </citation>
    <scope>NUCLEOTIDE SEQUENCE</scope>
    <source>
        <strain evidence="6">BPL690</strain>
    </source>
</reference>
<dbReference type="PROSITE" id="PS00122">
    <property type="entry name" value="CARBOXYLESTERASE_B_1"/>
    <property type="match status" value="1"/>
</dbReference>
<evidence type="ECO:0000259" key="5">
    <source>
        <dbReference type="Pfam" id="PF00135"/>
    </source>
</evidence>
<dbReference type="EC" id="3.1.1.-" evidence="4"/>
<evidence type="ECO:0000256" key="4">
    <source>
        <dbReference type="RuleBase" id="RU361235"/>
    </source>
</evidence>
<feature type="domain" description="Carboxylesterase type B" evidence="5">
    <location>
        <begin position="19"/>
        <end position="496"/>
    </location>
</feature>
<dbReference type="EMBL" id="WTXG01000019">
    <property type="protein sequence ID" value="KAI0300093.1"/>
    <property type="molecule type" value="Genomic_DNA"/>
</dbReference>
<dbReference type="InterPro" id="IPR019826">
    <property type="entry name" value="Carboxylesterase_B_AS"/>
</dbReference>
<protein>
    <recommendedName>
        <fullName evidence="4">Carboxylic ester hydrolase</fullName>
        <ecNumber evidence="4">3.1.1.-</ecNumber>
    </recommendedName>
</protein>